<dbReference type="InterPro" id="IPR050512">
    <property type="entry name" value="Sulf_AdTrans/APS_kinase"/>
</dbReference>
<gene>
    <name evidence="6 9" type="primary">cysC</name>
    <name evidence="9" type="ORF">GTO91_09430</name>
</gene>
<keyword evidence="5 6" id="KW-0067">ATP-binding</keyword>
<dbReference type="InterPro" id="IPR027417">
    <property type="entry name" value="P-loop_NTPase"/>
</dbReference>
<comment type="similarity">
    <text evidence="6 7">Belongs to the APS kinase family.</text>
</comment>
<evidence type="ECO:0000256" key="2">
    <source>
        <dbReference type="ARBA" id="ARBA00012121"/>
    </source>
</evidence>
<comment type="function">
    <text evidence="6 7">Catalyzes the synthesis of activated sulfate.</text>
</comment>
<evidence type="ECO:0000256" key="7">
    <source>
        <dbReference type="RuleBase" id="RU004347"/>
    </source>
</evidence>
<dbReference type="Pfam" id="PF01583">
    <property type="entry name" value="APS_kinase"/>
    <property type="match status" value="1"/>
</dbReference>
<dbReference type="Gene3D" id="3.40.50.300">
    <property type="entry name" value="P-loop containing nucleotide triphosphate hydrolases"/>
    <property type="match status" value="1"/>
</dbReference>
<dbReference type="GO" id="GO:0004020">
    <property type="term" value="F:adenylylsulfate kinase activity"/>
    <property type="evidence" value="ECO:0007669"/>
    <property type="project" value="UniProtKB-UniRule"/>
</dbReference>
<dbReference type="EC" id="2.7.1.25" evidence="2 6"/>
<dbReference type="Proteomes" id="UP000463470">
    <property type="component" value="Unassembled WGS sequence"/>
</dbReference>
<evidence type="ECO:0000256" key="6">
    <source>
        <dbReference type="HAMAP-Rule" id="MF_00065"/>
    </source>
</evidence>
<keyword evidence="4 6" id="KW-0547">Nucleotide-binding</keyword>
<dbReference type="CDD" id="cd02027">
    <property type="entry name" value="APSK"/>
    <property type="match status" value="1"/>
</dbReference>
<feature type="binding site" evidence="6">
    <location>
        <begin position="19"/>
        <end position="26"/>
    </location>
    <ligand>
        <name>ATP</name>
        <dbReference type="ChEBI" id="CHEBI:30616"/>
    </ligand>
</feature>
<evidence type="ECO:0000256" key="1">
    <source>
        <dbReference type="ARBA" id="ARBA00001823"/>
    </source>
</evidence>
<evidence type="ECO:0000256" key="4">
    <source>
        <dbReference type="ARBA" id="ARBA00022741"/>
    </source>
</evidence>
<organism evidence="9 10">
    <name type="scientific">Heliomicrobium undosum</name>
    <dbReference type="NCBI Taxonomy" id="121734"/>
    <lineage>
        <taxon>Bacteria</taxon>
        <taxon>Bacillati</taxon>
        <taxon>Bacillota</taxon>
        <taxon>Clostridia</taxon>
        <taxon>Eubacteriales</taxon>
        <taxon>Heliobacteriaceae</taxon>
        <taxon>Heliomicrobium</taxon>
    </lineage>
</organism>
<keyword evidence="6" id="KW-0597">Phosphoprotein</keyword>
<evidence type="ECO:0000259" key="8">
    <source>
        <dbReference type="Pfam" id="PF01583"/>
    </source>
</evidence>
<dbReference type="UniPathway" id="UPA00140">
    <property type="reaction ID" value="UER00205"/>
</dbReference>
<dbReference type="HAMAP" id="MF_00065">
    <property type="entry name" value="Adenylyl_sulf_kinase"/>
    <property type="match status" value="1"/>
</dbReference>
<keyword evidence="3 6" id="KW-0808">Transferase</keyword>
<dbReference type="SUPFAM" id="SSF52540">
    <property type="entry name" value="P-loop containing nucleoside triphosphate hydrolases"/>
    <property type="match status" value="1"/>
</dbReference>
<dbReference type="InterPro" id="IPR002891">
    <property type="entry name" value="APS"/>
</dbReference>
<dbReference type="GO" id="GO:0005737">
    <property type="term" value="C:cytoplasm"/>
    <property type="evidence" value="ECO:0007669"/>
    <property type="project" value="TreeGrafter"/>
</dbReference>
<feature type="active site" description="Phosphoserine intermediate" evidence="6">
    <location>
        <position position="93"/>
    </location>
</feature>
<reference evidence="9 10" key="1">
    <citation type="submission" date="2020-01" db="EMBL/GenBank/DDBJ databases">
        <title>Whole-genome sequence of Heliobacterium undosum DSM 13378.</title>
        <authorList>
            <person name="Kyndt J.A."/>
            <person name="Meyer T.E."/>
        </authorList>
    </citation>
    <scope>NUCLEOTIDE SEQUENCE [LARGE SCALE GENOMIC DNA]</scope>
    <source>
        <strain evidence="9 10">DSM 13378</strain>
    </source>
</reference>
<dbReference type="GO" id="GO:0005524">
    <property type="term" value="F:ATP binding"/>
    <property type="evidence" value="ECO:0007669"/>
    <property type="project" value="UniProtKB-UniRule"/>
</dbReference>
<keyword evidence="10" id="KW-1185">Reference proteome</keyword>
<evidence type="ECO:0000313" key="9">
    <source>
        <dbReference type="EMBL" id="MZP29923.1"/>
    </source>
</evidence>
<dbReference type="GO" id="GO:0019379">
    <property type="term" value="P:sulfate assimilation, phosphoadenylyl sulfate reduction by phosphoadenylyl-sulfate reductase (thioredoxin)"/>
    <property type="evidence" value="ECO:0007669"/>
    <property type="project" value="TreeGrafter"/>
</dbReference>
<protein>
    <recommendedName>
        <fullName evidence="2 6">Adenylyl-sulfate kinase</fullName>
        <ecNumber evidence="2 6">2.7.1.25</ecNumber>
    </recommendedName>
    <alternativeName>
        <fullName evidence="6">APS kinase</fullName>
    </alternativeName>
    <alternativeName>
        <fullName evidence="6">ATP adenosine-5'-phosphosulfate 3'-phosphotransferase</fullName>
    </alternativeName>
    <alternativeName>
        <fullName evidence="6">Adenosine-5'-phosphosulfate kinase</fullName>
    </alternativeName>
</protein>
<comment type="catalytic activity">
    <reaction evidence="1 6 7">
        <text>adenosine 5'-phosphosulfate + ATP = 3'-phosphoadenylyl sulfate + ADP + H(+)</text>
        <dbReference type="Rhea" id="RHEA:24152"/>
        <dbReference type="ChEBI" id="CHEBI:15378"/>
        <dbReference type="ChEBI" id="CHEBI:30616"/>
        <dbReference type="ChEBI" id="CHEBI:58243"/>
        <dbReference type="ChEBI" id="CHEBI:58339"/>
        <dbReference type="ChEBI" id="CHEBI:456216"/>
        <dbReference type="EC" id="2.7.1.25"/>
    </reaction>
</comment>
<evidence type="ECO:0000313" key="10">
    <source>
        <dbReference type="Proteomes" id="UP000463470"/>
    </source>
</evidence>
<dbReference type="RefSeq" id="WP_161258247.1">
    <property type="nucleotide sequence ID" value="NZ_WXEY01000008.1"/>
</dbReference>
<dbReference type="GO" id="GO:0010134">
    <property type="term" value="P:sulfate assimilation via adenylyl sulfate reduction"/>
    <property type="evidence" value="ECO:0007669"/>
    <property type="project" value="TreeGrafter"/>
</dbReference>
<dbReference type="OrthoDB" id="9804504at2"/>
<dbReference type="PANTHER" id="PTHR42700:SF1">
    <property type="entry name" value="SULFATE ADENYLYLTRANSFERASE"/>
    <property type="match status" value="1"/>
</dbReference>
<dbReference type="PANTHER" id="PTHR42700">
    <property type="entry name" value="SULFATE ADENYLYLTRANSFERASE"/>
    <property type="match status" value="1"/>
</dbReference>
<evidence type="ECO:0000256" key="5">
    <source>
        <dbReference type="ARBA" id="ARBA00022840"/>
    </source>
</evidence>
<dbReference type="AlphaFoldDB" id="A0A845L135"/>
<keyword evidence="6 7" id="KW-0418">Kinase</keyword>
<comment type="caution">
    <text evidence="9">The sequence shown here is derived from an EMBL/GenBank/DDBJ whole genome shotgun (WGS) entry which is preliminary data.</text>
</comment>
<evidence type="ECO:0000256" key="3">
    <source>
        <dbReference type="ARBA" id="ARBA00022679"/>
    </source>
</evidence>
<feature type="domain" description="APS kinase" evidence="8">
    <location>
        <begin position="12"/>
        <end position="160"/>
    </location>
</feature>
<dbReference type="NCBIfam" id="TIGR00455">
    <property type="entry name" value="apsK"/>
    <property type="match status" value="1"/>
</dbReference>
<dbReference type="EMBL" id="WXEY01000008">
    <property type="protein sequence ID" value="MZP29923.1"/>
    <property type="molecule type" value="Genomic_DNA"/>
</dbReference>
<sequence length="183" mass="20907">MFHQTVPKKESGFTLWLTGLSGSGKSTLAHIIGPEVEARRRKVEILDADEVREHLFSESGLIREERYNQIKRLAYLAKLLSRNGVSVISAVPSPYREMREYVRAQHSGNFIEVFLKAPLETCMARDVRGHYQKALTGGIRWFTGITEPYEEPLDPELVVETHRATPEESARRIIRKLEALGYL</sequence>
<dbReference type="InterPro" id="IPR059117">
    <property type="entry name" value="APS_kinase_dom"/>
</dbReference>
<proteinExistence type="inferred from homology"/>
<dbReference type="GO" id="GO:0070814">
    <property type="term" value="P:hydrogen sulfide biosynthetic process"/>
    <property type="evidence" value="ECO:0007669"/>
    <property type="project" value="UniProtKB-UniRule"/>
</dbReference>
<name>A0A845L135_9FIRM</name>
<comment type="pathway">
    <text evidence="6 7">Sulfur metabolism; hydrogen sulfide biosynthesis; sulfite from sulfate: step 2/3.</text>
</comment>
<dbReference type="GO" id="GO:0004781">
    <property type="term" value="F:sulfate adenylyltransferase (ATP) activity"/>
    <property type="evidence" value="ECO:0007669"/>
    <property type="project" value="TreeGrafter"/>
</dbReference>
<accession>A0A845L135</accession>